<protein>
    <submittedName>
        <fullName evidence="1">Uncharacterized protein</fullName>
    </submittedName>
</protein>
<accession>A0A5E4ZE67</accession>
<gene>
    <name evidence="1" type="ORF">PHO31112_05325</name>
</gene>
<dbReference type="AlphaFoldDB" id="A0A5E4ZE67"/>
<proteinExistence type="predicted"/>
<reference evidence="1 2" key="1">
    <citation type="submission" date="2019-08" db="EMBL/GenBank/DDBJ databases">
        <authorList>
            <person name="Peeters C."/>
        </authorList>
    </citation>
    <scope>NUCLEOTIDE SEQUENCE [LARGE SCALE GENOMIC DNA]</scope>
    <source>
        <strain evidence="1 2">LMG 31112</strain>
    </source>
</reference>
<sequence>MANPGPVVGFVEVVEFGGSDGKSSCAVAAELLDLDGVDRYDNTIKVNTICSFAMLTLLTTAMLNANSVEIRKTSPDPDQPTWFGAAIYGGPQSE</sequence>
<dbReference type="RefSeq" id="WP_150624639.1">
    <property type="nucleotide sequence ID" value="NZ_CABPSM010000033.1"/>
</dbReference>
<keyword evidence="2" id="KW-1185">Reference proteome</keyword>
<dbReference type="Proteomes" id="UP000343317">
    <property type="component" value="Unassembled WGS sequence"/>
</dbReference>
<evidence type="ECO:0000313" key="2">
    <source>
        <dbReference type="Proteomes" id="UP000343317"/>
    </source>
</evidence>
<name>A0A5E4ZE67_9BURK</name>
<dbReference type="EMBL" id="CABPSM010000033">
    <property type="protein sequence ID" value="VVE58473.1"/>
    <property type="molecule type" value="Genomic_DNA"/>
</dbReference>
<evidence type="ECO:0000313" key="1">
    <source>
        <dbReference type="EMBL" id="VVE58473.1"/>
    </source>
</evidence>
<organism evidence="1 2">
    <name type="scientific">Pandoraea horticolens</name>
    <dbReference type="NCBI Taxonomy" id="2508298"/>
    <lineage>
        <taxon>Bacteria</taxon>
        <taxon>Pseudomonadati</taxon>
        <taxon>Pseudomonadota</taxon>
        <taxon>Betaproteobacteria</taxon>
        <taxon>Burkholderiales</taxon>
        <taxon>Burkholderiaceae</taxon>
        <taxon>Pandoraea</taxon>
    </lineage>
</organism>